<evidence type="ECO:0000313" key="6">
    <source>
        <dbReference type="Proteomes" id="UP000325755"/>
    </source>
</evidence>
<feature type="domain" description="Type I restriction modification DNA specificity" evidence="4">
    <location>
        <begin position="127"/>
        <end position="194"/>
    </location>
</feature>
<dbReference type="PANTHER" id="PTHR30408:SF12">
    <property type="entry name" value="TYPE I RESTRICTION ENZYME MJAVIII SPECIFICITY SUBUNIT"/>
    <property type="match status" value="1"/>
</dbReference>
<keyword evidence="3" id="KW-0238">DNA-binding</keyword>
<keyword evidence="2" id="KW-0680">Restriction system</keyword>
<keyword evidence="5" id="KW-0255">Endonuclease</keyword>
<sequence length="435" mass="49358">MSSKTKTTATKEEARPALVPKLRFPEFRGGDAWEPTTIGALGRFYYGKSAPKWSLAEDAPTPCVRYGELYTKFGPAITETYSRTNTDPETLRFSKGGEILIPRVGEKPEDFGKCCAYLPLKGIAIGEMISVLETKQHPLFYTYYFRHLYKQFAKVVEGQNVKNLYFTELEPLPIHRPSIPEQQKIAECLSSVDELMVAQARKVDALKTHKKGLMQQLFPREGETQPRLRFPEFQNAGEWEMQPLKEVFSIFQGFAFSSNDSVERGCRWLKIADVGIQLMNHEAPSFLPDVYKECFAKFLVREGDYVIALTRPILSGQLKVAEVDDIFDGALLNQRVGKLITSQHPAFVFFLLQTWKLISDIEKSISGNDPPNLSAQQIEGIMTYVPRLREQQRIASCLSSLDTLITLETQKLEALKTHKKGLMQQLFPSLEEVEA</sequence>
<evidence type="ECO:0000313" key="5">
    <source>
        <dbReference type="EMBL" id="QFY43941.1"/>
    </source>
</evidence>
<name>A0A5Q0BNW2_9GAMM</name>
<reference evidence="5 6" key="1">
    <citation type="submission" date="2019-09" db="EMBL/GenBank/DDBJ databases">
        <title>Ecophysiology of the spiral-shaped methanotroph Methylospira mobilis as revealed by the complete genome sequence.</title>
        <authorList>
            <person name="Oshkin I.Y."/>
            <person name="Dedysh S.N."/>
            <person name="Miroshnikov K."/>
            <person name="Danilova O.V."/>
            <person name="Hakobyan A."/>
            <person name="Liesack W."/>
        </authorList>
    </citation>
    <scope>NUCLEOTIDE SEQUENCE [LARGE SCALE GENOMIC DNA]</scope>
    <source>
        <strain evidence="5 6">Shm1</strain>
    </source>
</reference>
<dbReference type="REBASE" id="370266">
    <property type="entry name" value="S1.MmoShm1ORF15950P"/>
</dbReference>
<feature type="domain" description="Type I restriction modification DNA specificity" evidence="4">
    <location>
        <begin position="238"/>
        <end position="416"/>
    </location>
</feature>
<evidence type="ECO:0000256" key="1">
    <source>
        <dbReference type="ARBA" id="ARBA00010923"/>
    </source>
</evidence>
<accession>A0A5Q0BNW2</accession>
<dbReference type="GO" id="GO:0004519">
    <property type="term" value="F:endonuclease activity"/>
    <property type="evidence" value="ECO:0007669"/>
    <property type="project" value="UniProtKB-KW"/>
</dbReference>
<dbReference type="Gene3D" id="3.90.220.20">
    <property type="entry name" value="DNA methylase specificity domains"/>
    <property type="match status" value="2"/>
</dbReference>
<dbReference type="AlphaFoldDB" id="A0A5Q0BNW2"/>
<dbReference type="OrthoDB" id="9798929at2"/>
<dbReference type="InterPro" id="IPR044946">
    <property type="entry name" value="Restrct_endonuc_typeI_TRD_sf"/>
</dbReference>
<dbReference type="Pfam" id="PF01420">
    <property type="entry name" value="Methylase_S"/>
    <property type="match status" value="2"/>
</dbReference>
<gene>
    <name evidence="5" type="ORF">F6R98_15965</name>
</gene>
<keyword evidence="5" id="KW-0378">Hydrolase</keyword>
<dbReference type="Gene3D" id="1.10.287.1120">
    <property type="entry name" value="Bipartite methylase S protein"/>
    <property type="match status" value="1"/>
</dbReference>
<evidence type="ECO:0000256" key="3">
    <source>
        <dbReference type="ARBA" id="ARBA00023125"/>
    </source>
</evidence>
<dbReference type="InterPro" id="IPR000055">
    <property type="entry name" value="Restrct_endonuc_typeI_TRD"/>
</dbReference>
<evidence type="ECO:0000256" key="2">
    <source>
        <dbReference type="ARBA" id="ARBA00022747"/>
    </source>
</evidence>
<protein>
    <submittedName>
        <fullName evidence="5">Restriction endonuclease subunit S</fullName>
    </submittedName>
</protein>
<dbReference type="SUPFAM" id="SSF116734">
    <property type="entry name" value="DNA methylase specificity domain"/>
    <property type="match status" value="2"/>
</dbReference>
<dbReference type="Proteomes" id="UP000325755">
    <property type="component" value="Chromosome"/>
</dbReference>
<dbReference type="GO" id="GO:0003677">
    <property type="term" value="F:DNA binding"/>
    <property type="evidence" value="ECO:0007669"/>
    <property type="project" value="UniProtKB-KW"/>
</dbReference>
<dbReference type="EMBL" id="CP044205">
    <property type="protein sequence ID" value="QFY43941.1"/>
    <property type="molecule type" value="Genomic_DNA"/>
</dbReference>
<dbReference type="InParanoid" id="A0A5Q0BNW2"/>
<evidence type="ECO:0000259" key="4">
    <source>
        <dbReference type="Pfam" id="PF01420"/>
    </source>
</evidence>
<comment type="similarity">
    <text evidence="1">Belongs to the type-I restriction system S methylase family.</text>
</comment>
<dbReference type="GO" id="GO:0009307">
    <property type="term" value="P:DNA restriction-modification system"/>
    <property type="evidence" value="ECO:0007669"/>
    <property type="project" value="UniProtKB-KW"/>
</dbReference>
<dbReference type="RefSeq" id="WP_153249914.1">
    <property type="nucleotide sequence ID" value="NZ_CP044205.1"/>
</dbReference>
<dbReference type="InterPro" id="IPR052021">
    <property type="entry name" value="Type-I_RS_S_subunit"/>
</dbReference>
<keyword evidence="6" id="KW-1185">Reference proteome</keyword>
<dbReference type="KEGG" id="mmob:F6R98_15965"/>
<organism evidence="5 6">
    <name type="scientific">Candidatus Methylospira mobilis</name>
    <dbReference type="NCBI Taxonomy" id="1808979"/>
    <lineage>
        <taxon>Bacteria</taxon>
        <taxon>Pseudomonadati</taxon>
        <taxon>Pseudomonadota</taxon>
        <taxon>Gammaproteobacteria</taxon>
        <taxon>Methylococcales</taxon>
        <taxon>Methylococcaceae</taxon>
        <taxon>Candidatus Methylospira</taxon>
    </lineage>
</organism>
<keyword evidence="5" id="KW-0540">Nuclease</keyword>
<dbReference type="PANTHER" id="PTHR30408">
    <property type="entry name" value="TYPE-1 RESTRICTION ENZYME ECOKI SPECIFICITY PROTEIN"/>
    <property type="match status" value="1"/>
</dbReference>
<dbReference type="CDD" id="cd17259">
    <property type="entry name" value="RMtype1_S_StySKI-TRD2-CR2_like"/>
    <property type="match status" value="1"/>
</dbReference>
<proteinExistence type="inferred from homology"/>